<dbReference type="PANTHER" id="PTHR30105">
    <property type="entry name" value="UNCHARACTERIZED YIBQ-RELATED"/>
    <property type="match status" value="1"/>
</dbReference>
<organism evidence="2 3">
    <name type="scientific">Paenibacillus shirakamiensis</name>
    <dbReference type="NCBI Taxonomy" id="1265935"/>
    <lineage>
        <taxon>Bacteria</taxon>
        <taxon>Bacillati</taxon>
        <taxon>Bacillota</taxon>
        <taxon>Bacilli</taxon>
        <taxon>Bacillales</taxon>
        <taxon>Paenibacillaceae</taxon>
        <taxon>Paenibacillus</taxon>
    </lineage>
</organism>
<dbReference type="RefSeq" id="WP_342591581.1">
    <property type="nucleotide sequence ID" value="NZ_JAGGLD010000003.1"/>
</dbReference>
<gene>
    <name evidence="2" type="ORF">J2Z69_002298</name>
</gene>
<feature type="signal peptide" evidence="1">
    <location>
        <begin position="1"/>
        <end position="34"/>
    </location>
</feature>
<dbReference type="EMBL" id="JAGGLD010000003">
    <property type="protein sequence ID" value="MBP2001255.1"/>
    <property type="molecule type" value="Genomic_DNA"/>
</dbReference>
<keyword evidence="3" id="KW-1185">Reference proteome</keyword>
<dbReference type="InterPro" id="IPR011330">
    <property type="entry name" value="Glyco_hydro/deAcase_b/a-brl"/>
</dbReference>
<dbReference type="SUPFAM" id="SSF88713">
    <property type="entry name" value="Glycoside hydrolase/deacetylase"/>
    <property type="match status" value="1"/>
</dbReference>
<evidence type="ECO:0000256" key="1">
    <source>
        <dbReference type="SAM" id="SignalP"/>
    </source>
</evidence>
<dbReference type="Pfam" id="PF04748">
    <property type="entry name" value="Polysacc_deac_2"/>
    <property type="match status" value="1"/>
</dbReference>
<dbReference type="CDD" id="cd10936">
    <property type="entry name" value="CE4_DAC2"/>
    <property type="match status" value="1"/>
</dbReference>
<evidence type="ECO:0000313" key="2">
    <source>
        <dbReference type="EMBL" id="MBP2001255.1"/>
    </source>
</evidence>
<accession>A0ABS4JHQ1</accession>
<dbReference type="Proteomes" id="UP001519288">
    <property type="component" value="Unassembled WGS sequence"/>
</dbReference>
<evidence type="ECO:0000313" key="3">
    <source>
        <dbReference type="Proteomes" id="UP001519288"/>
    </source>
</evidence>
<reference evidence="2 3" key="1">
    <citation type="submission" date="2021-03" db="EMBL/GenBank/DDBJ databases">
        <title>Genomic Encyclopedia of Type Strains, Phase IV (KMG-IV): sequencing the most valuable type-strain genomes for metagenomic binning, comparative biology and taxonomic classification.</title>
        <authorList>
            <person name="Goeker M."/>
        </authorList>
    </citation>
    <scope>NUCLEOTIDE SEQUENCE [LARGE SCALE GENOMIC DNA]</scope>
    <source>
        <strain evidence="2 3">DSM 26806</strain>
    </source>
</reference>
<keyword evidence="1" id="KW-0732">Signal</keyword>
<dbReference type="InterPro" id="IPR006837">
    <property type="entry name" value="Divergent_DAC"/>
</dbReference>
<dbReference type="PANTHER" id="PTHR30105:SF2">
    <property type="entry name" value="DIVERGENT POLYSACCHARIDE DEACETYLASE SUPERFAMILY"/>
    <property type="match status" value="1"/>
</dbReference>
<proteinExistence type="predicted"/>
<sequence>MNNNFKHRPNFYKLKLTMAALVLVMIGYTPKAEAEQGAPSATLMHIKGEQAKGSSAALVHTEQPTKKLAVIIDDLGNNMVGTEQIMAMPVKLTVAVMPFLPSTEKDARLAHEKGFDVLLHLPMEPKQGRASWLGPGAILSSLTDAEVRSRVEKAIDNVPYAVGINNHMGSKITADERIMSIVLDVCKERGLFFVDSKTNYRSIVGKLCRAKGLPQVDNHIFLDDVASEAAIARQIEKVAEFLKIHESCVTIGHVGHSGKKTASVLRQSIEKLQKEAQFVGVSDLAREQGKPNIILP</sequence>
<comment type="caution">
    <text evidence="2">The sequence shown here is derived from an EMBL/GenBank/DDBJ whole genome shotgun (WGS) entry which is preliminary data.</text>
</comment>
<protein>
    <submittedName>
        <fullName evidence="2">Polysaccharide deacetylase 2 family uncharacterized protein YibQ</fullName>
    </submittedName>
</protein>
<feature type="chain" id="PRO_5045875105" evidence="1">
    <location>
        <begin position="35"/>
        <end position="296"/>
    </location>
</feature>
<name>A0ABS4JHQ1_9BACL</name>
<dbReference type="Gene3D" id="3.20.20.370">
    <property type="entry name" value="Glycoside hydrolase/deacetylase"/>
    <property type="match status" value="1"/>
</dbReference>